<dbReference type="GO" id="GO:0072384">
    <property type="term" value="P:organelle transport along microtubule"/>
    <property type="evidence" value="ECO:0007669"/>
    <property type="project" value="TreeGrafter"/>
</dbReference>
<protein>
    <recommendedName>
        <fullName evidence="3">BLOC-1-related complex subunit 5</fullName>
    </recommendedName>
</protein>
<organism evidence="8 9">
    <name type="scientific">Paraglomus brasilianum</name>
    <dbReference type="NCBI Taxonomy" id="144538"/>
    <lineage>
        <taxon>Eukaryota</taxon>
        <taxon>Fungi</taxon>
        <taxon>Fungi incertae sedis</taxon>
        <taxon>Mucoromycota</taxon>
        <taxon>Glomeromycotina</taxon>
        <taxon>Glomeromycetes</taxon>
        <taxon>Paraglomerales</taxon>
        <taxon>Paraglomeraceae</taxon>
        <taxon>Paraglomus</taxon>
    </lineage>
</organism>
<keyword evidence="5" id="KW-0458">Lysosome</keyword>
<dbReference type="PANTHER" id="PTHR31634:SF2">
    <property type="entry name" value="BLOC-1-RELATED COMPLEX SUBUNIT 5"/>
    <property type="match status" value="1"/>
</dbReference>
<keyword evidence="6" id="KW-0449">Lipoprotein</keyword>
<dbReference type="InterPro" id="IPR018780">
    <property type="entry name" value="TBORCS5"/>
</dbReference>
<dbReference type="CDD" id="cd22789">
    <property type="entry name" value="BORCS5-like"/>
    <property type="match status" value="1"/>
</dbReference>
<dbReference type="AlphaFoldDB" id="A0A9N8YWK6"/>
<proteinExistence type="inferred from homology"/>
<reference evidence="8" key="1">
    <citation type="submission" date="2021-06" db="EMBL/GenBank/DDBJ databases">
        <authorList>
            <person name="Kallberg Y."/>
            <person name="Tangrot J."/>
            <person name="Rosling A."/>
        </authorList>
    </citation>
    <scope>NUCLEOTIDE SEQUENCE</scope>
    <source>
        <strain evidence="8">BR232B</strain>
    </source>
</reference>
<feature type="compositionally biased region" description="Basic and acidic residues" evidence="7">
    <location>
        <begin position="442"/>
        <end position="458"/>
    </location>
</feature>
<evidence type="ECO:0000256" key="7">
    <source>
        <dbReference type="SAM" id="MobiDB-lite"/>
    </source>
</evidence>
<evidence type="ECO:0000256" key="2">
    <source>
        <dbReference type="ARBA" id="ARBA00010235"/>
    </source>
</evidence>
<accession>A0A9N8YWK6</accession>
<dbReference type="OrthoDB" id="10035640at2759"/>
<dbReference type="PANTHER" id="PTHR31634">
    <property type="entry name" value="BLOC-1-RELATED COMPLEX SUBUNIT 5"/>
    <property type="match status" value="1"/>
</dbReference>
<keyword evidence="9" id="KW-1185">Reference proteome</keyword>
<dbReference type="Pfam" id="PF10158">
    <property type="entry name" value="LOH1CR12"/>
    <property type="match status" value="1"/>
</dbReference>
<evidence type="ECO:0000256" key="5">
    <source>
        <dbReference type="ARBA" id="ARBA00023228"/>
    </source>
</evidence>
<dbReference type="Proteomes" id="UP000789739">
    <property type="component" value="Unassembled WGS sequence"/>
</dbReference>
<comment type="caution">
    <text evidence="8">The sequence shown here is derived from an EMBL/GenBank/DDBJ whole genome shotgun (WGS) entry which is preliminary data.</text>
</comment>
<evidence type="ECO:0000313" key="9">
    <source>
        <dbReference type="Proteomes" id="UP000789739"/>
    </source>
</evidence>
<dbReference type="EMBL" id="CAJVPI010000018">
    <property type="protein sequence ID" value="CAG8457157.1"/>
    <property type="molecule type" value="Genomic_DNA"/>
</dbReference>
<evidence type="ECO:0000256" key="3">
    <source>
        <dbReference type="ARBA" id="ARBA00022300"/>
    </source>
</evidence>
<dbReference type="GO" id="GO:0099078">
    <property type="term" value="C:BORC complex"/>
    <property type="evidence" value="ECO:0007669"/>
    <property type="project" value="TreeGrafter"/>
</dbReference>
<feature type="region of interest" description="Disordered" evidence="7">
    <location>
        <begin position="436"/>
        <end position="467"/>
    </location>
</feature>
<name>A0A9N8YWK6_9GLOM</name>
<evidence type="ECO:0000256" key="4">
    <source>
        <dbReference type="ARBA" id="ARBA00023136"/>
    </source>
</evidence>
<comment type="similarity">
    <text evidence="2">Belongs to the BORCS5 family.</text>
</comment>
<dbReference type="GO" id="GO:0032418">
    <property type="term" value="P:lysosome localization"/>
    <property type="evidence" value="ECO:0007669"/>
    <property type="project" value="InterPro"/>
</dbReference>
<evidence type="ECO:0000256" key="1">
    <source>
        <dbReference type="ARBA" id="ARBA00004122"/>
    </source>
</evidence>
<evidence type="ECO:0000313" key="8">
    <source>
        <dbReference type="EMBL" id="CAG8457157.1"/>
    </source>
</evidence>
<gene>
    <name evidence="8" type="ORF">PBRASI_LOCUS379</name>
</gene>
<sequence>MESKSAFVVGTDAERPPTANLAGADEVTGGFEDALSQTVVNETRSKDYNWGHNVEEVGDKFPHAEIIRQDVERGVVTIDNDYEDASCQDSALLLLNNMPKFEPLIKPNPETNVFTLSGFLGNNATIVDAESTSSLFSHEALYNMSLIYQSHIRKCAEEICNDQRIVMESIKSVDTYCAEIIQSMINRQLQTKTVSEQLTVVNGMMKQVEKTHKLLYETFQTLQKLDTILPTDLSLDNQPQTQWSLVRKLFQNAKKKPLAKGSFQFESRRLNLQQKRTIPSAVAINFDSVLSSKHQEYSDTSTFTSPVGSPDRISVLSMPGLLSSSTDSTASNKLKEIFISTNPKSRTEGQTSWLSTSFGFSPFKESLKRISTSVGTDSLLGSSSSRTLQNYGSTSSTIPLTSLPAQSLKSPVSIGGAKSPSSSMSLLTAMLKRSATVNANKKSTERKQSISVPKDNKNELGNTPSELDGLTIAHDFTSETNNLVNGKR</sequence>
<keyword evidence="4" id="KW-0472">Membrane</keyword>
<comment type="subcellular location">
    <subcellularLocation>
        <location evidence="1">Lysosome membrane</location>
        <topology evidence="1">Lipid-anchor</topology>
        <orientation evidence="1">Cytoplasmic side</orientation>
    </subcellularLocation>
</comment>
<evidence type="ECO:0000256" key="6">
    <source>
        <dbReference type="ARBA" id="ARBA00023288"/>
    </source>
</evidence>